<dbReference type="AlphaFoldDB" id="A0A6I4SVQ4"/>
<proteinExistence type="predicted"/>
<dbReference type="InterPro" id="IPR006860">
    <property type="entry name" value="FecR"/>
</dbReference>
<dbReference type="InterPro" id="IPR012373">
    <property type="entry name" value="Ferrdict_sens_TM"/>
</dbReference>
<dbReference type="OrthoDB" id="7346218at2"/>
<reference evidence="2 3" key="1">
    <citation type="submission" date="2019-12" db="EMBL/GenBank/DDBJ databases">
        <title>Genomic-based taxomic classification of the family Erythrobacteraceae.</title>
        <authorList>
            <person name="Xu L."/>
        </authorList>
    </citation>
    <scope>NUCLEOTIDE SEQUENCE [LARGE SCALE GENOMIC DNA]</scope>
    <source>
        <strain evidence="2 3">MCCC 1K01500</strain>
    </source>
</reference>
<keyword evidence="3" id="KW-1185">Reference proteome</keyword>
<evidence type="ECO:0000259" key="1">
    <source>
        <dbReference type="Pfam" id="PF04773"/>
    </source>
</evidence>
<name>A0A6I4SVQ4_9SPHN</name>
<evidence type="ECO:0000313" key="2">
    <source>
        <dbReference type="EMBL" id="MXO58392.1"/>
    </source>
</evidence>
<dbReference type="EMBL" id="WTYM01000023">
    <property type="protein sequence ID" value="MXO58392.1"/>
    <property type="molecule type" value="Genomic_DNA"/>
</dbReference>
<dbReference type="GO" id="GO:0016989">
    <property type="term" value="F:sigma factor antagonist activity"/>
    <property type="evidence" value="ECO:0007669"/>
    <property type="project" value="TreeGrafter"/>
</dbReference>
<feature type="domain" description="FecR protein" evidence="1">
    <location>
        <begin position="27"/>
        <end position="114"/>
    </location>
</feature>
<gene>
    <name evidence="2" type="ORF">GRI89_02375</name>
</gene>
<comment type="caution">
    <text evidence="2">The sequence shown here is derived from an EMBL/GenBank/DDBJ whole genome shotgun (WGS) entry which is preliminary data.</text>
</comment>
<protein>
    <recommendedName>
        <fullName evidence="1">FecR protein domain-containing protein</fullName>
    </recommendedName>
</protein>
<dbReference type="PANTHER" id="PTHR30273">
    <property type="entry name" value="PERIPLASMIC SIGNAL SENSOR AND SIGMA FACTOR ACTIVATOR FECR-RELATED"/>
    <property type="match status" value="1"/>
</dbReference>
<accession>A0A6I4SVQ4</accession>
<dbReference type="Pfam" id="PF04773">
    <property type="entry name" value="FecR"/>
    <property type="match status" value="1"/>
</dbReference>
<evidence type="ECO:0000313" key="3">
    <source>
        <dbReference type="Proteomes" id="UP000433652"/>
    </source>
</evidence>
<dbReference type="Proteomes" id="UP000433652">
    <property type="component" value="Unassembled WGS sequence"/>
</dbReference>
<organism evidence="2 3">
    <name type="scientific">Croceibacterium salegens</name>
    <dbReference type="NCBI Taxonomy" id="1737568"/>
    <lineage>
        <taxon>Bacteria</taxon>
        <taxon>Pseudomonadati</taxon>
        <taxon>Pseudomonadota</taxon>
        <taxon>Alphaproteobacteria</taxon>
        <taxon>Sphingomonadales</taxon>
        <taxon>Erythrobacteraceae</taxon>
        <taxon>Croceibacterium</taxon>
    </lineage>
</organism>
<sequence length="229" mass="23905">MGGAVAASLIALLVVPQITQSDPVTYTANETSRTVALADGSSIVVAPGSTLTVAGRKQDQLALEGGAFFEIRHDPARSMVIKAGGLEISDIGTSFDVQVVGQSTRVEVAEGRVQVRGEALAGPIELDAGKQVSFDPQSKTATVATVSDENVGEWRKGRLTYESTPLALVAADLARYAGLRLDITPAIANRRFSGTLSVGNGDTAVRDLAQLMGLVLVHDSDTYRLEPAG</sequence>
<dbReference type="Gene3D" id="2.60.120.1440">
    <property type="match status" value="1"/>
</dbReference>
<dbReference type="PANTHER" id="PTHR30273:SF2">
    <property type="entry name" value="PROTEIN FECR"/>
    <property type="match status" value="1"/>
</dbReference>